<evidence type="ECO:0000256" key="7">
    <source>
        <dbReference type="SAM" id="Phobius"/>
    </source>
</evidence>
<comment type="caution">
    <text evidence="9">The sequence shown here is derived from an EMBL/GenBank/DDBJ whole genome shotgun (WGS) entry which is preliminary data.</text>
</comment>
<proteinExistence type="predicted"/>
<dbReference type="PROSITE" id="PS51379">
    <property type="entry name" value="4FE4S_FER_2"/>
    <property type="match status" value="1"/>
</dbReference>
<dbReference type="InterPro" id="IPR052378">
    <property type="entry name" value="NosR_regulator"/>
</dbReference>
<dbReference type="Pfam" id="PF12801">
    <property type="entry name" value="Fer4_5"/>
    <property type="match status" value="2"/>
</dbReference>
<dbReference type="GO" id="GO:0046872">
    <property type="term" value="F:metal ion binding"/>
    <property type="evidence" value="ECO:0007669"/>
    <property type="project" value="UniProtKB-KW"/>
</dbReference>
<dbReference type="GO" id="GO:0051536">
    <property type="term" value="F:iron-sulfur cluster binding"/>
    <property type="evidence" value="ECO:0007669"/>
    <property type="project" value="UniProtKB-KW"/>
</dbReference>
<organism evidence="9 10">
    <name type="scientific">Ferrimonas sediminicola</name>
    <dbReference type="NCBI Taxonomy" id="2569538"/>
    <lineage>
        <taxon>Bacteria</taxon>
        <taxon>Pseudomonadati</taxon>
        <taxon>Pseudomonadota</taxon>
        <taxon>Gammaproteobacteria</taxon>
        <taxon>Alteromonadales</taxon>
        <taxon>Ferrimonadaceae</taxon>
        <taxon>Ferrimonas</taxon>
    </lineage>
</organism>
<comment type="subcellular location">
    <subcellularLocation>
        <location evidence="1">Cell membrane</location>
    </subcellularLocation>
</comment>
<evidence type="ECO:0000256" key="5">
    <source>
        <dbReference type="ARBA" id="ARBA00023014"/>
    </source>
</evidence>
<keyword evidence="2" id="KW-1003">Cell membrane</keyword>
<feature type="transmembrane region" description="Helical" evidence="7">
    <location>
        <begin position="363"/>
        <end position="385"/>
    </location>
</feature>
<feature type="transmembrane region" description="Helical" evidence="7">
    <location>
        <begin position="87"/>
        <end position="106"/>
    </location>
</feature>
<keyword evidence="3" id="KW-0479">Metal-binding</keyword>
<keyword evidence="5" id="KW-0411">Iron-sulfur</keyword>
<feature type="transmembrane region" description="Helical" evidence="7">
    <location>
        <begin position="274"/>
        <end position="292"/>
    </location>
</feature>
<evidence type="ECO:0000313" key="9">
    <source>
        <dbReference type="EMBL" id="TKB47963.1"/>
    </source>
</evidence>
<reference evidence="9 10" key="1">
    <citation type="submission" date="2019-04" db="EMBL/GenBank/DDBJ databases">
        <authorList>
            <person name="Hwang J.C."/>
        </authorList>
    </citation>
    <scope>NUCLEOTIDE SEQUENCE [LARGE SCALE GENOMIC DNA]</scope>
    <source>
        <strain evidence="9 10">IMCC35001</strain>
    </source>
</reference>
<dbReference type="GO" id="GO:0005886">
    <property type="term" value="C:plasma membrane"/>
    <property type="evidence" value="ECO:0007669"/>
    <property type="project" value="UniProtKB-SubCell"/>
</dbReference>
<gene>
    <name evidence="9" type="ORF">FCL40_14580</name>
</gene>
<dbReference type="OrthoDB" id="9806398at2"/>
<keyword evidence="10" id="KW-1185">Reference proteome</keyword>
<dbReference type="InterPro" id="IPR017900">
    <property type="entry name" value="4Fe4S_Fe_S_CS"/>
</dbReference>
<evidence type="ECO:0000256" key="3">
    <source>
        <dbReference type="ARBA" id="ARBA00022723"/>
    </source>
</evidence>
<evidence type="ECO:0000256" key="1">
    <source>
        <dbReference type="ARBA" id="ARBA00004236"/>
    </source>
</evidence>
<sequence length="411" mass="45660">MSFLESLLLLTGCTVALGILITLSRTLGAVATVLTAGLGLFMARDALLLLAALCFLMTLGAGRQLMPNRRPSRTLDHFDRLRQMTQNAFAVAMVVIAVQYGLYAMQMEAGSVWLTRPSVVDIYLPVTAGISLRAWIEQGVLDHQHPAALVMFLALMASALVTKRAFCSWICAVGFISEVIYRRGHDAVKHGIRVPNWLDSGLRMTKYGVLIWLLTLVLEQPSAELVSYLDSDTHLMADLSQWQQFTHPNVVVMVLLAMLLLLSVVKRNAFCRYFCPYGALMGVLSLLSPFKIRRDRATCLRESEGKDCSKCHQACPSQIPVHRLDTVNVDECHACHRCAQACPQKGALTLSLPGRYLPLKPSVILFMLLMFVAVVPLLSYLSGYWQSSTPEQVRQSILPQLEQMRVLPQAE</sequence>
<protein>
    <submittedName>
        <fullName evidence="9">4Fe-4S binding protein</fullName>
    </submittedName>
</protein>
<dbReference type="AlphaFoldDB" id="A0A4U1BBZ3"/>
<dbReference type="PANTHER" id="PTHR30224:SF4">
    <property type="entry name" value="ELECTRON TRANSPORT PROTEIN YCCM-RELATED"/>
    <property type="match status" value="1"/>
</dbReference>
<name>A0A4U1BBZ3_9GAMM</name>
<dbReference type="EMBL" id="SWCI01000011">
    <property type="protein sequence ID" value="TKB47963.1"/>
    <property type="molecule type" value="Genomic_DNA"/>
</dbReference>
<feature type="transmembrane region" description="Helical" evidence="7">
    <location>
        <begin position="148"/>
        <end position="176"/>
    </location>
</feature>
<dbReference type="RefSeq" id="WP_136854034.1">
    <property type="nucleotide sequence ID" value="NZ_SWCI01000011.1"/>
</dbReference>
<dbReference type="InterPro" id="IPR017896">
    <property type="entry name" value="4Fe4S_Fe-S-bd"/>
</dbReference>
<dbReference type="Proteomes" id="UP000305674">
    <property type="component" value="Unassembled WGS sequence"/>
</dbReference>
<dbReference type="PROSITE" id="PS00198">
    <property type="entry name" value="4FE4S_FER_1"/>
    <property type="match status" value="1"/>
</dbReference>
<feature type="transmembrane region" description="Helical" evidence="7">
    <location>
        <begin position="245"/>
        <end position="262"/>
    </location>
</feature>
<accession>A0A4U1BBZ3</accession>
<evidence type="ECO:0000259" key="8">
    <source>
        <dbReference type="PROSITE" id="PS51379"/>
    </source>
</evidence>
<dbReference type="SUPFAM" id="SSF54862">
    <property type="entry name" value="4Fe-4S ferredoxins"/>
    <property type="match status" value="1"/>
</dbReference>
<evidence type="ECO:0000256" key="2">
    <source>
        <dbReference type="ARBA" id="ARBA00022475"/>
    </source>
</evidence>
<evidence type="ECO:0000256" key="4">
    <source>
        <dbReference type="ARBA" id="ARBA00023004"/>
    </source>
</evidence>
<evidence type="ECO:0000256" key="6">
    <source>
        <dbReference type="ARBA" id="ARBA00023136"/>
    </source>
</evidence>
<keyword evidence="7" id="KW-1133">Transmembrane helix</keyword>
<keyword evidence="4" id="KW-0408">Iron</keyword>
<feature type="domain" description="4Fe-4S ferredoxin-type" evidence="8">
    <location>
        <begin position="323"/>
        <end position="353"/>
    </location>
</feature>
<keyword evidence="7" id="KW-0812">Transmembrane</keyword>
<dbReference type="PANTHER" id="PTHR30224">
    <property type="entry name" value="ELECTRON TRANSPORT PROTEIN"/>
    <property type="match status" value="1"/>
</dbReference>
<feature type="transmembrane region" description="Helical" evidence="7">
    <location>
        <begin position="47"/>
        <end position="66"/>
    </location>
</feature>
<keyword evidence="6 7" id="KW-0472">Membrane</keyword>
<evidence type="ECO:0000313" key="10">
    <source>
        <dbReference type="Proteomes" id="UP000305674"/>
    </source>
</evidence>